<name>A0ACC2HS94_9PEZI</name>
<reference evidence="1" key="1">
    <citation type="submission" date="2022-11" db="EMBL/GenBank/DDBJ databases">
        <title>Genome Sequence of Nemania bipapillata.</title>
        <authorList>
            <person name="Buettner E."/>
        </authorList>
    </citation>
    <scope>NUCLEOTIDE SEQUENCE</scope>
    <source>
        <strain evidence="1">CP14</strain>
    </source>
</reference>
<proteinExistence type="predicted"/>
<dbReference type="Proteomes" id="UP001153334">
    <property type="component" value="Unassembled WGS sequence"/>
</dbReference>
<dbReference type="EMBL" id="JAPESX010003156">
    <property type="protein sequence ID" value="KAJ8105588.1"/>
    <property type="molecule type" value="Genomic_DNA"/>
</dbReference>
<protein>
    <submittedName>
        <fullName evidence="1">Uncharacterized protein</fullName>
    </submittedName>
</protein>
<evidence type="ECO:0000313" key="1">
    <source>
        <dbReference type="EMBL" id="KAJ8105588.1"/>
    </source>
</evidence>
<comment type="caution">
    <text evidence="1">The sequence shown here is derived from an EMBL/GenBank/DDBJ whole genome shotgun (WGS) entry which is preliminary data.</text>
</comment>
<sequence>MWLLIDAPFQRAVGRFVPKPLPPAKTFDGQTVLIVGASSGIGLAAAVHFATLGANVIITSRVASRGDAAKRHIEEAVGPSYKGTITCMEVDLERYDSCTSFMDKLKSTLGSSATLDVAILSGGIVNSHWEESAEGWERTIQINTIGTTLVGLLLVAWMREGRAERSSPAHLVFLSSREHLYPNLDELTEWSQREGGILRQVCSKENWPGGFWDAEPNYAVSKLMIMHTIEEISRLARGPDGDPLVIVNSVCPGMVKTDIGRLIAVRSWFHELSVWLTLLITAKTAESGSRICVMAALKPKENHGEFFNYFLTNDQYRRHAANILDSDKGRALQKLVWKEIIDELKAHVPELQDSLPTL</sequence>
<organism evidence="1 2">
    <name type="scientific">Nemania bipapillata</name>
    <dbReference type="NCBI Taxonomy" id="110536"/>
    <lineage>
        <taxon>Eukaryota</taxon>
        <taxon>Fungi</taxon>
        <taxon>Dikarya</taxon>
        <taxon>Ascomycota</taxon>
        <taxon>Pezizomycotina</taxon>
        <taxon>Sordariomycetes</taxon>
        <taxon>Xylariomycetidae</taxon>
        <taxon>Xylariales</taxon>
        <taxon>Xylariaceae</taxon>
        <taxon>Nemania</taxon>
    </lineage>
</organism>
<evidence type="ECO:0000313" key="2">
    <source>
        <dbReference type="Proteomes" id="UP001153334"/>
    </source>
</evidence>
<accession>A0ACC2HS94</accession>
<gene>
    <name evidence="1" type="ORF">ONZ43_g7371</name>
</gene>
<keyword evidence="2" id="KW-1185">Reference proteome</keyword>